<comment type="caution">
    <text evidence="1">The sequence shown here is derived from an EMBL/GenBank/DDBJ whole genome shotgun (WGS) entry which is preliminary data.</text>
</comment>
<gene>
    <name evidence="1" type="ORF">PACLA_8A044763</name>
</gene>
<reference evidence="1" key="1">
    <citation type="submission" date="2020-04" db="EMBL/GenBank/DDBJ databases">
        <authorList>
            <person name="Alioto T."/>
            <person name="Alioto T."/>
            <person name="Gomez Garrido J."/>
        </authorList>
    </citation>
    <scope>NUCLEOTIDE SEQUENCE</scope>
    <source>
        <strain evidence="1">A484AB</strain>
    </source>
</reference>
<dbReference type="AlphaFoldDB" id="A0A7D9DPU0"/>
<keyword evidence="2" id="KW-1185">Reference proteome</keyword>
<name>A0A7D9DPU0_PARCT</name>
<dbReference type="Proteomes" id="UP001152795">
    <property type="component" value="Unassembled WGS sequence"/>
</dbReference>
<accession>A0A7D9DPU0</accession>
<proteinExistence type="predicted"/>
<evidence type="ECO:0000313" key="1">
    <source>
        <dbReference type="EMBL" id="CAB3988308.1"/>
    </source>
</evidence>
<evidence type="ECO:0000313" key="2">
    <source>
        <dbReference type="Proteomes" id="UP001152795"/>
    </source>
</evidence>
<organism evidence="1 2">
    <name type="scientific">Paramuricea clavata</name>
    <name type="common">Red gorgonian</name>
    <name type="synonym">Violescent sea-whip</name>
    <dbReference type="NCBI Taxonomy" id="317549"/>
    <lineage>
        <taxon>Eukaryota</taxon>
        <taxon>Metazoa</taxon>
        <taxon>Cnidaria</taxon>
        <taxon>Anthozoa</taxon>
        <taxon>Octocorallia</taxon>
        <taxon>Malacalcyonacea</taxon>
        <taxon>Plexauridae</taxon>
        <taxon>Paramuricea</taxon>
    </lineage>
</organism>
<dbReference type="EMBL" id="CACRXK020001305">
    <property type="protein sequence ID" value="CAB3988308.1"/>
    <property type="molecule type" value="Genomic_DNA"/>
</dbReference>
<sequence length="75" mass="8441">MQRLYVKRTLRDKTSSASPAKSLWDEELKAFGDTYGSKLRPIYANKKSVVPAAAGRAALQLKRPGRPCVHLKWIN</sequence>
<protein>
    <submittedName>
        <fullName evidence="1">Uncharacterized protein</fullName>
    </submittedName>
</protein>